<dbReference type="PANTHER" id="PTHR30055">
    <property type="entry name" value="HTH-TYPE TRANSCRIPTIONAL REGULATOR RUTR"/>
    <property type="match status" value="1"/>
</dbReference>
<accession>A0ABP9EDH1</accession>
<dbReference type="InterPro" id="IPR001647">
    <property type="entry name" value="HTH_TetR"/>
</dbReference>
<keyword evidence="3" id="KW-0804">Transcription</keyword>
<dbReference type="InterPro" id="IPR050109">
    <property type="entry name" value="HTH-type_TetR-like_transc_reg"/>
</dbReference>
<sequence length="201" mass="20808">MLDAALAVMRARGVARTTTKEIAREAGFSEAALYKHFEDKTALFVAVLVERVPSRLGAVLDGLPARVGTGEVEATLAEVAAEALAFYRETFPIAASLFSDPAVLAAHRAALDRLGTGPHLPLDGLAAYLAAEADAGRVRATSDTRASATLLLGACQMTAFLTAFRGAPATAADDTDTDTDDTVTARSLARAAVQGLLPPSP</sequence>
<evidence type="ECO:0000313" key="6">
    <source>
        <dbReference type="EMBL" id="GAA4873216.1"/>
    </source>
</evidence>
<comment type="caution">
    <text evidence="6">The sequence shown here is derived from an EMBL/GenBank/DDBJ whole genome shotgun (WGS) entry which is preliminary data.</text>
</comment>
<evidence type="ECO:0000313" key="7">
    <source>
        <dbReference type="Proteomes" id="UP001500457"/>
    </source>
</evidence>
<dbReference type="PRINTS" id="PR00455">
    <property type="entry name" value="HTHTETR"/>
</dbReference>
<evidence type="ECO:0000256" key="3">
    <source>
        <dbReference type="ARBA" id="ARBA00023163"/>
    </source>
</evidence>
<dbReference type="EMBL" id="BAABHQ010000005">
    <property type="protein sequence ID" value="GAA4873216.1"/>
    <property type="molecule type" value="Genomic_DNA"/>
</dbReference>
<dbReference type="InterPro" id="IPR009057">
    <property type="entry name" value="Homeodomain-like_sf"/>
</dbReference>
<dbReference type="Gene3D" id="1.10.357.10">
    <property type="entry name" value="Tetracycline Repressor, domain 2"/>
    <property type="match status" value="1"/>
</dbReference>
<dbReference type="PANTHER" id="PTHR30055:SF238">
    <property type="entry name" value="MYCOFACTOCIN BIOSYNTHESIS TRANSCRIPTIONAL REGULATOR MFTR-RELATED"/>
    <property type="match status" value="1"/>
</dbReference>
<name>A0ABP9EDH1_9PSEU</name>
<evidence type="ECO:0000256" key="4">
    <source>
        <dbReference type="PROSITE-ProRule" id="PRU00335"/>
    </source>
</evidence>
<dbReference type="Proteomes" id="UP001500457">
    <property type="component" value="Unassembled WGS sequence"/>
</dbReference>
<protein>
    <submittedName>
        <fullName evidence="6">TetR/AcrR family transcriptional regulator</fullName>
    </submittedName>
</protein>
<evidence type="ECO:0000259" key="5">
    <source>
        <dbReference type="PROSITE" id="PS50977"/>
    </source>
</evidence>
<organism evidence="6 7">
    <name type="scientific">Actinomycetospora straminea</name>
    <dbReference type="NCBI Taxonomy" id="663607"/>
    <lineage>
        <taxon>Bacteria</taxon>
        <taxon>Bacillati</taxon>
        <taxon>Actinomycetota</taxon>
        <taxon>Actinomycetes</taxon>
        <taxon>Pseudonocardiales</taxon>
        <taxon>Pseudonocardiaceae</taxon>
        <taxon>Actinomycetospora</taxon>
    </lineage>
</organism>
<proteinExistence type="predicted"/>
<keyword evidence="2 4" id="KW-0238">DNA-binding</keyword>
<dbReference type="Pfam" id="PF00440">
    <property type="entry name" value="TetR_N"/>
    <property type="match status" value="1"/>
</dbReference>
<dbReference type="PROSITE" id="PS50977">
    <property type="entry name" value="HTH_TETR_2"/>
    <property type="match status" value="1"/>
</dbReference>
<gene>
    <name evidence="6" type="ORF">GCM10023203_23810</name>
</gene>
<dbReference type="SUPFAM" id="SSF46689">
    <property type="entry name" value="Homeodomain-like"/>
    <property type="match status" value="1"/>
</dbReference>
<evidence type="ECO:0000256" key="1">
    <source>
        <dbReference type="ARBA" id="ARBA00023015"/>
    </source>
</evidence>
<keyword evidence="7" id="KW-1185">Reference proteome</keyword>
<evidence type="ECO:0000256" key="2">
    <source>
        <dbReference type="ARBA" id="ARBA00023125"/>
    </source>
</evidence>
<feature type="domain" description="HTH tetR-type" evidence="5">
    <location>
        <begin position="1"/>
        <end position="55"/>
    </location>
</feature>
<reference evidence="7" key="1">
    <citation type="journal article" date="2019" name="Int. J. Syst. Evol. Microbiol.">
        <title>The Global Catalogue of Microorganisms (GCM) 10K type strain sequencing project: providing services to taxonomists for standard genome sequencing and annotation.</title>
        <authorList>
            <consortium name="The Broad Institute Genomics Platform"/>
            <consortium name="The Broad Institute Genome Sequencing Center for Infectious Disease"/>
            <person name="Wu L."/>
            <person name="Ma J."/>
        </authorList>
    </citation>
    <scope>NUCLEOTIDE SEQUENCE [LARGE SCALE GENOMIC DNA]</scope>
    <source>
        <strain evidence="7">JCM 17983</strain>
    </source>
</reference>
<feature type="DNA-binding region" description="H-T-H motif" evidence="4">
    <location>
        <begin position="18"/>
        <end position="37"/>
    </location>
</feature>
<keyword evidence="1" id="KW-0805">Transcription regulation</keyword>